<accession>A0A975WZU9</accession>
<feature type="domain" description="RlmI-like PUA" evidence="2">
    <location>
        <begin position="19"/>
        <end position="45"/>
    </location>
</feature>
<evidence type="ECO:0000313" key="4">
    <source>
        <dbReference type="Proteomes" id="UP000256780"/>
    </source>
</evidence>
<name>A0A975WZU9_9BURK</name>
<organism evidence="3 4">
    <name type="scientific">Cupriavidus taiwanensis</name>
    <dbReference type="NCBI Taxonomy" id="164546"/>
    <lineage>
        <taxon>Bacteria</taxon>
        <taxon>Pseudomonadati</taxon>
        <taxon>Pseudomonadota</taxon>
        <taxon>Betaproteobacteria</taxon>
        <taxon>Burkholderiales</taxon>
        <taxon>Burkholderiaceae</taxon>
        <taxon>Cupriavidus</taxon>
    </lineage>
</organism>
<proteinExistence type="predicted"/>
<gene>
    <name evidence="3" type="ORF">CBM2587_A20136</name>
</gene>
<dbReference type="AlphaFoldDB" id="A0A975WZU9"/>
<protein>
    <recommendedName>
        <fullName evidence="2">RlmI-like PUA domain-containing protein</fullName>
    </recommendedName>
</protein>
<sequence>MQSATGTARFFPHTNMNTITLKPGKEKSLLRRHPWIYATALPPPKAAASRAPP</sequence>
<dbReference type="InterPro" id="IPR041532">
    <property type="entry name" value="RlmI-like_PUA"/>
</dbReference>
<evidence type="ECO:0000259" key="2">
    <source>
        <dbReference type="Pfam" id="PF17785"/>
    </source>
</evidence>
<dbReference type="Pfam" id="PF17785">
    <property type="entry name" value="PUA_3"/>
    <property type="match status" value="1"/>
</dbReference>
<dbReference type="Gene3D" id="2.30.130.10">
    <property type="entry name" value="PUA domain"/>
    <property type="match status" value="1"/>
</dbReference>
<keyword evidence="1" id="KW-0808">Transferase</keyword>
<dbReference type="Proteomes" id="UP000256780">
    <property type="component" value="Chromosome CBM2587_a"/>
</dbReference>
<evidence type="ECO:0000313" key="3">
    <source>
        <dbReference type="EMBL" id="SOY50005.1"/>
    </source>
</evidence>
<evidence type="ECO:0000256" key="1">
    <source>
        <dbReference type="ARBA" id="ARBA00022679"/>
    </source>
</evidence>
<dbReference type="InterPro" id="IPR036974">
    <property type="entry name" value="PUA_sf"/>
</dbReference>
<dbReference type="GO" id="GO:0003723">
    <property type="term" value="F:RNA binding"/>
    <property type="evidence" value="ECO:0007669"/>
    <property type="project" value="InterPro"/>
</dbReference>
<dbReference type="EMBL" id="OFSQ01000012">
    <property type="protein sequence ID" value="SOY50005.1"/>
    <property type="molecule type" value="Genomic_DNA"/>
</dbReference>
<comment type="caution">
    <text evidence="3">The sequence shown here is derived from an EMBL/GenBank/DDBJ whole genome shotgun (WGS) entry which is preliminary data.</text>
</comment>
<reference evidence="3 4" key="1">
    <citation type="submission" date="2018-01" db="EMBL/GenBank/DDBJ databases">
        <authorList>
            <person name="Clerissi C."/>
        </authorList>
    </citation>
    <scope>NUCLEOTIDE SEQUENCE [LARGE SCALE GENOMIC DNA]</scope>
    <source>
        <strain evidence="3">Cupriavidus sp. LMG 19464</strain>
    </source>
</reference>